<dbReference type="RefSeq" id="WP_017230537.1">
    <property type="nucleotide sequence ID" value="NZ_JARJLM010000687.1"/>
</dbReference>
<gene>
    <name evidence="2" type="ORF">P3W85_42405</name>
</gene>
<comment type="caution">
    <text evidence="2">The sequence shown here is derived from an EMBL/GenBank/DDBJ whole genome shotgun (WGS) entry which is preliminary data.</text>
</comment>
<proteinExistence type="inferred from homology"/>
<dbReference type="Pfam" id="PF01063">
    <property type="entry name" value="Aminotran_4"/>
    <property type="match status" value="1"/>
</dbReference>
<reference evidence="2 3" key="1">
    <citation type="submission" date="2023-03" db="EMBL/GenBank/DDBJ databases">
        <title>Draft assemblies of triclosan tolerant bacteria isolated from returned activated sludge.</title>
        <authorList>
            <person name="Van Hamelsveld S."/>
        </authorList>
    </citation>
    <scope>NUCLEOTIDE SEQUENCE [LARGE SCALE GENOMIC DNA]</scope>
    <source>
        <strain evidence="2 3">GW210010_S58</strain>
    </source>
</reference>
<dbReference type="Proteomes" id="UP001216674">
    <property type="component" value="Unassembled WGS sequence"/>
</dbReference>
<dbReference type="InterPro" id="IPR043132">
    <property type="entry name" value="BCAT-like_C"/>
</dbReference>
<dbReference type="SUPFAM" id="SSF56752">
    <property type="entry name" value="D-aminoacid aminotransferase-like PLP-dependent enzymes"/>
    <property type="match status" value="1"/>
</dbReference>
<dbReference type="InterPro" id="IPR043131">
    <property type="entry name" value="BCAT-like_N"/>
</dbReference>
<comment type="similarity">
    <text evidence="1">Belongs to the class-IV pyridoxal-phosphate-dependent aminotransferase family.</text>
</comment>
<dbReference type="InterPro" id="IPR001544">
    <property type="entry name" value="Aminotrans_IV"/>
</dbReference>
<evidence type="ECO:0000256" key="1">
    <source>
        <dbReference type="ARBA" id="ARBA00009320"/>
    </source>
</evidence>
<dbReference type="InterPro" id="IPR050571">
    <property type="entry name" value="Class-IV_PLP-Dep_Aminotrnsfr"/>
</dbReference>
<dbReference type="CDD" id="cd01558">
    <property type="entry name" value="D-AAT_like"/>
    <property type="match status" value="1"/>
</dbReference>
<evidence type="ECO:0000313" key="3">
    <source>
        <dbReference type="Proteomes" id="UP001216674"/>
    </source>
</evidence>
<dbReference type="PANTHER" id="PTHR42743">
    <property type="entry name" value="AMINO-ACID AMINOTRANSFERASE"/>
    <property type="match status" value="1"/>
</dbReference>
<dbReference type="InterPro" id="IPR036038">
    <property type="entry name" value="Aminotransferase-like"/>
</dbReference>
<keyword evidence="3" id="KW-1185">Reference proteome</keyword>
<name>A0ABT6B3U0_9BURK</name>
<dbReference type="EMBL" id="JARJLM010000687">
    <property type="protein sequence ID" value="MDF3839545.1"/>
    <property type="molecule type" value="Genomic_DNA"/>
</dbReference>
<accession>A0ABT6B3U0</accession>
<dbReference type="Gene3D" id="3.20.10.10">
    <property type="entry name" value="D-amino Acid Aminotransferase, subunit A, domain 2"/>
    <property type="match status" value="1"/>
</dbReference>
<evidence type="ECO:0000313" key="2">
    <source>
        <dbReference type="EMBL" id="MDF3839545.1"/>
    </source>
</evidence>
<keyword evidence="2" id="KW-0808">Transferase</keyword>
<keyword evidence="2" id="KW-0032">Aminotransferase</keyword>
<organism evidence="2 3">
    <name type="scientific">Cupriavidus basilensis</name>
    <dbReference type="NCBI Taxonomy" id="68895"/>
    <lineage>
        <taxon>Bacteria</taxon>
        <taxon>Pseudomonadati</taxon>
        <taxon>Pseudomonadota</taxon>
        <taxon>Betaproteobacteria</taxon>
        <taxon>Burkholderiales</taxon>
        <taxon>Burkholderiaceae</taxon>
        <taxon>Cupriavidus</taxon>
    </lineage>
</organism>
<dbReference type="PANTHER" id="PTHR42743:SF10">
    <property type="entry name" value="D-ALANINE AMINOTRANSFERASE"/>
    <property type="match status" value="1"/>
</dbReference>
<protein>
    <submittedName>
        <fullName evidence="2">D-amino acid aminotransferase</fullName>
    </submittedName>
</protein>
<dbReference type="Gene3D" id="3.30.470.10">
    <property type="match status" value="1"/>
</dbReference>
<sequence>MNDEIVYLNGELTPLSEARIPVLDRGFIFGDGVYEVVPIYGGKPFRLQQHLARLARSQETIGIPNPHTDAEWMALIGRVVKANGLSDQMVYIQVTRGVARRTHAFPKAVTPTVLIMTNPMVPPSTEMREKGVACVTAEDKRWLHCQVKSTSLLGNVLAAQNAVEHGATETIQFRDGFLTEASASNVWIVSKGRVSAPPKDNLILEGIRYGWMEELCAALDISLEARRIAKDEVLDADEVLLTSASKEILPVVSIDGRTVGAGVPGPVFKKLFAAYEAAKAAL</sequence>
<dbReference type="GO" id="GO:0008483">
    <property type="term" value="F:transaminase activity"/>
    <property type="evidence" value="ECO:0007669"/>
    <property type="project" value="UniProtKB-KW"/>
</dbReference>